<dbReference type="SMART" id="SM00028">
    <property type="entry name" value="TPR"/>
    <property type="match status" value="2"/>
</dbReference>
<proteinExistence type="predicted"/>
<name>A0A1J4K9H1_9EUKA</name>
<accession>A0A1J4K9H1</accession>
<feature type="compositionally biased region" description="Pro residues" evidence="4">
    <location>
        <begin position="237"/>
        <end position="291"/>
    </location>
</feature>
<dbReference type="Pfam" id="PF13181">
    <property type="entry name" value="TPR_8"/>
    <property type="match status" value="2"/>
</dbReference>
<comment type="caution">
    <text evidence="5">The sequence shown here is derived from an EMBL/GenBank/DDBJ whole genome shotgun (WGS) entry which is preliminary data.</text>
</comment>
<keyword evidence="6" id="KW-1185">Reference proteome</keyword>
<feature type="region of interest" description="Disordered" evidence="4">
    <location>
        <begin position="221"/>
        <end position="310"/>
    </location>
</feature>
<feature type="repeat" description="TPR" evidence="3">
    <location>
        <begin position="140"/>
        <end position="173"/>
    </location>
</feature>
<gene>
    <name evidence="5" type="ORF">TRFO_05186</name>
</gene>
<dbReference type="AlphaFoldDB" id="A0A1J4K9H1"/>
<keyword evidence="2 3" id="KW-0802">TPR repeat</keyword>
<dbReference type="Gene3D" id="1.25.40.10">
    <property type="entry name" value="Tetratricopeptide repeat domain"/>
    <property type="match status" value="1"/>
</dbReference>
<dbReference type="GO" id="GO:0072380">
    <property type="term" value="C:TRC complex"/>
    <property type="evidence" value="ECO:0007669"/>
    <property type="project" value="TreeGrafter"/>
</dbReference>
<dbReference type="GO" id="GO:0016020">
    <property type="term" value="C:membrane"/>
    <property type="evidence" value="ECO:0007669"/>
    <property type="project" value="TreeGrafter"/>
</dbReference>
<dbReference type="RefSeq" id="XP_068360688.1">
    <property type="nucleotide sequence ID" value="XM_068492343.1"/>
</dbReference>
<evidence type="ECO:0000256" key="1">
    <source>
        <dbReference type="ARBA" id="ARBA00022737"/>
    </source>
</evidence>
<evidence type="ECO:0000256" key="2">
    <source>
        <dbReference type="ARBA" id="ARBA00022803"/>
    </source>
</evidence>
<dbReference type="EMBL" id="MLAK01000693">
    <property type="protein sequence ID" value="OHT07552.1"/>
    <property type="molecule type" value="Genomic_DNA"/>
</dbReference>
<evidence type="ECO:0000256" key="4">
    <source>
        <dbReference type="SAM" id="MobiDB-lite"/>
    </source>
</evidence>
<dbReference type="InterPro" id="IPR019734">
    <property type="entry name" value="TPR_rpt"/>
</dbReference>
<dbReference type="GeneID" id="94827047"/>
<keyword evidence="1" id="KW-0677">Repeat</keyword>
<evidence type="ECO:0000313" key="5">
    <source>
        <dbReference type="EMBL" id="OHT07552.1"/>
    </source>
</evidence>
<dbReference type="SUPFAM" id="SSF48452">
    <property type="entry name" value="TPR-like"/>
    <property type="match status" value="1"/>
</dbReference>
<reference evidence="5" key="1">
    <citation type="submission" date="2016-10" db="EMBL/GenBank/DDBJ databases">
        <authorList>
            <person name="Benchimol M."/>
            <person name="Almeida L.G."/>
            <person name="Vasconcelos A.T."/>
            <person name="Perreira-Neves A."/>
            <person name="Rosa I.A."/>
            <person name="Tasca T."/>
            <person name="Bogo M.R."/>
            <person name="de Souza W."/>
        </authorList>
    </citation>
    <scope>NUCLEOTIDE SEQUENCE [LARGE SCALE GENOMIC DNA]</scope>
    <source>
        <strain evidence="5">K</strain>
    </source>
</reference>
<feature type="compositionally biased region" description="Low complexity" evidence="4">
    <location>
        <begin position="292"/>
        <end position="301"/>
    </location>
</feature>
<dbReference type="InterPro" id="IPR011990">
    <property type="entry name" value="TPR-like_helical_dom_sf"/>
</dbReference>
<dbReference type="InterPro" id="IPR047150">
    <property type="entry name" value="SGT"/>
</dbReference>
<dbReference type="GO" id="GO:0060090">
    <property type="term" value="F:molecular adaptor activity"/>
    <property type="evidence" value="ECO:0007669"/>
    <property type="project" value="TreeGrafter"/>
</dbReference>
<dbReference type="OrthoDB" id="2335338at2759"/>
<dbReference type="PROSITE" id="PS50005">
    <property type="entry name" value="TPR"/>
    <property type="match status" value="1"/>
</dbReference>
<dbReference type="VEuPathDB" id="TrichDB:TRFO_05186"/>
<protein>
    <recommendedName>
        <fullName evidence="7">TPR Domain containing protein</fullName>
    </recommendedName>
</protein>
<organism evidence="5 6">
    <name type="scientific">Tritrichomonas foetus</name>
    <dbReference type="NCBI Taxonomy" id="1144522"/>
    <lineage>
        <taxon>Eukaryota</taxon>
        <taxon>Metamonada</taxon>
        <taxon>Parabasalia</taxon>
        <taxon>Tritrichomonadida</taxon>
        <taxon>Tritrichomonadidae</taxon>
        <taxon>Tritrichomonas</taxon>
    </lineage>
</organism>
<evidence type="ECO:0000313" key="6">
    <source>
        <dbReference type="Proteomes" id="UP000179807"/>
    </source>
</evidence>
<evidence type="ECO:0008006" key="7">
    <source>
        <dbReference type="Google" id="ProtNLM"/>
    </source>
</evidence>
<sequence length="360" mass="40381">MSIQIKYVRSMIIDHLQGNIPMAGEGQVQLANVIHSLRKIWNITEDDLTTTKKKAGTLTQSLSFLNDSTPLARQLCYMSAQDLQENDAHSAVLNIGRAQRLDPHEALTHCNAAKVYFKVGYYAKSLAESLKAIEYDPYYTTAYIRLGLACWALNRHDEAMTAYNQGLKISPGNPVILHNIAVLQDKNAKPPAPYVELPPFESLNLQAKIQDFDRKNKLSQAIKSESENKSKPRPKTKPNPQPNPQQNPQPNPQSKPQPDSQPNPQPNPQSKPQQNPQPNPQSKPQPKPQSKPQPKAQAKSQPKTRNRRAAAAECFMRSDIQNLIKGINVQDMFGMINVPQKGFIRSNDDQFLVLKGPYKK</sequence>
<dbReference type="GO" id="GO:0006620">
    <property type="term" value="P:post-translational protein targeting to endoplasmic reticulum membrane"/>
    <property type="evidence" value="ECO:0007669"/>
    <property type="project" value="TreeGrafter"/>
</dbReference>
<dbReference type="PANTHER" id="PTHR45831:SF2">
    <property type="entry name" value="LD24721P"/>
    <property type="match status" value="1"/>
</dbReference>
<evidence type="ECO:0000256" key="3">
    <source>
        <dbReference type="PROSITE-ProRule" id="PRU00339"/>
    </source>
</evidence>
<dbReference type="PANTHER" id="PTHR45831">
    <property type="entry name" value="LD24721P"/>
    <property type="match status" value="1"/>
</dbReference>
<dbReference type="Proteomes" id="UP000179807">
    <property type="component" value="Unassembled WGS sequence"/>
</dbReference>